<accession>W9QVU7</accession>
<dbReference type="Gene3D" id="3.20.20.80">
    <property type="entry name" value="Glycosidases"/>
    <property type="match status" value="1"/>
</dbReference>
<dbReference type="EMBL" id="KE344236">
    <property type="protein sequence ID" value="EXB55367.1"/>
    <property type="molecule type" value="Genomic_DNA"/>
</dbReference>
<sequence length="91" mass="10173">MHGVTFLRLSPELLEKTNFDLFKVFVRKMHADQRPNQRSRSLGIKRRQVGGGGCSRRRVGGGGANGASQARRKPEKTNRELGREEGLKKLG</sequence>
<dbReference type="PRINTS" id="PR00842">
    <property type="entry name" value="GLHYDLASE14B"/>
</dbReference>
<feature type="compositionally biased region" description="Basic and acidic residues" evidence="1">
    <location>
        <begin position="75"/>
        <end position="91"/>
    </location>
</feature>
<name>W9QVU7_9ROSA</name>
<reference evidence="3" key="1">
    <citation type="submission" date="2013-01" db="EMBL/GenBank/DDBJ databases">
        <title>Draft Genome Sequence of a Mulberry Tree, Morus notabilis C.K. Schneid.</title>
        <authorList>
            <person name="He N."/>
            <person name="Zhao S."/>
        </authorList>
    </citation>
    <scope>NUCLEOTIDE SEQUENCE</scope>
</reference>
<dbReference type="GO" id="GO:0016161">
    <property type="term" value="F:beta-amylase activity"/>
    <property type="evidence" value="ECO:0007669"/>
    <property type="project" value="InterPro"/>
</dbReference>
<evidence type="ECO:0000313" key="2">
    <source>
        <dbReference type="EMBL" id="EXB55367.1"/>
    </source>
</evidence>
<feature type="compositionally biased region" description="Gly residues" evidence="1">
    <location>
        <begin position="49"/>
        <end position="65"/>
    </location>
</feature>
<dbReference type="SUPFAM" id="SSF51445">
    <property type="entry name" value="(Trans)glycosidases"/>
    <property type="match status" value="1"/>
</dbReference>
<feature type="region of interest" description="Disordered" evidence="1">
    <location>
        <begin position="32"/>
        <end position="91"/>
    </location>
</feature>
<evidence type="ECO:0000313" key="3">
    <source>
        <dbReference type="Proteomes" id="UP000030645"/>
    </source>
</evidence>
<protein>
    <submittedName>
        <fullName evidence="2">Uncharacterized protein</fullName>
    </submittedName>
</protein>
<evidence type="ECO:0000256" key="1">
    <source>
        <dbReference type="SAM" id="MobiDB-lite"/>
    </source>
</evidence>
<dbReference type="InterPro" id="IPR001371">
    <property type="entry name" value="Glyco_hydro_14B_pln"/>
</dbReference>
<keyword evidence="3" id="KW-1185">Reference proteome</keyword>
<proteinExistence type="predicted"/>
<gene>
    <name evidence="2" type="ORF">L484_016734</name>
</gene>
<dbReference type="Proteomes" id="UP000030645">
    <property type="component" value="Unassembled WGS sequence"/>
</dbReference>
<dbReference type="AlphaFoldDB" id="W9QVU7"/>
<dbReference type="InterPro" id="IPR017853">
    <property type="entry name" value="GH"/>
</dbReference>
<organism evidence="2 3">
    <name type="scientific">Morus notabilis</name>
    <dbReference type="NCBI Taxonomy" id="981085"/>
    <lineage>
        <taxon>Eukaryota</taxon>
        <taxon>Viridiplantae</taxon>
        <taxon>Streptophyta</taxon>
        <taxon>Embryophyta</taxon>
        <taxon>Tracheophyta</taxon>
        <taxon>Spermatophyta</taxon>
        <taxon>Magnoliopsida</taxon>
        <taxon>eudicotyledons</taxon>
        <taxon>Gunneridae</taxon>
        <taxon>Pentapetalae</taxon>
        <taxon>rosids</taxon>
        <taxon>fabids</taxon>
        <taxon>Rosales</taxon>
        <taxon>Moraceae</taxon>
        <taxon>Moreae</taxon>
        <taxon>Morus</taxon>
    </lineage>
</organism>
<dbReference type="GO" id="GO:0000272">
    <property type="term" value="P:polysaccharide catabolic process"/>
    <property type="evidence" value="ECO:0007669"/>
    <property type="project" value="InterPro"/>
</dbReference>